<dbReference type="SFLD" id="SFLDG01019">
    <property type="entry name" value="Terpene_Cyclase_Like_1_C_Termi"/>
    <property type="match status" value="1"/>
</dbReference>
<dbReference type="SUPFAM" id="SSF48576">
    <property type="entry name" value="Terpenoid synthases"/>
    <property type="match status" value="1"/>
</dbReference>
<dbReference type="InterPro" id="IPR050148">
    <property type="entry name" value="Terpene_synthase-like"/>
</dbReference>
<dbReference type="SFLD" id="SFLDS00005">
    <property type="entry name" value="Isoprenoid_Synthase_Type_I"/>
    <property type="match status" value="1"/>
</dbReference>
<evidence type="ECO:0008006" key="6">
    <source>
        <dbReference type="Google" id="ProtNLM"/>
    </source>
</evidence>
<dbReference type="PANTHER" id="PTHR31225:SF254">
    <property type="entry name" value="LYASE"/>
    <property type="match status" value="1"/>
</dbReference>
<proteinExistence type="predicted"/>
<dbReference type="InterPro" id="IPR008949">
    <property type="entry name" value="Isoprenoid_synthase_dom_sf"/>
</dbReference>
<dbReference type="FunFam" id="1.10.600.10:FF:000007">
    <property type="entry name" value="Isoprene synthase, chloroplastic"/>
    <property type="match status" value="1"/>
</dbReference>
<dbReference type="InterPro" id="IPR005630">
    <property type="entry name" value="Terpene_synthase_metal-bd"/>
</dbReference>
<dbReference type="Pfam" id="PF03936">
    <property type="entry name" value="Terpene_synth_C"/>
    <property type="match status" value="1"/>
</dbReference>
<feature type="domain" description="Terpene synthase metal-binding" evidence="3">
    <location>
        <begin position="265"/>
        <end position="505"/>
    </location>
</feature>
<feature type="domain" description="Terpene synthase N-terminal" evidence="2">
    <location>
        <begin position="33"/>
        <end position="208"/>
    </location>
</feature>
<dbReference type="GO" id="GO:0046246">
    <property type="term" value="P:terpene biosynthetic process"/>
    <property type="evidence" value="ECO:0007669"/>
    <property type="project" value="UniProtKB-ARBA"/>
</dbReference>
<sequence length="564" mass="65543">MATIDHQTNTILQANAQSTKEPVRPLANFPPSIWGDRFLSFSLDNSQLEAYGKAMEEPREQLRKSILNPNVDLNEKLSLIYSVYRLGLTYLFSKEIDGQLDTLFNHLNLESYHDVDLYTTSIHFQVFRLFGYKFSCDVFNKFKDCSSGEFKEDISKDVRGMISFYESAQLRTKGEPILDEANIFTETKLKALKKTLDGTLAWQVKHALDRPLHRGHPMVEARLYLLHFEDEISRYDSLVTLAKVHFNYLQLLQKEELQILSKWWKDLYSQVKTSYVRDRIPELYVWILALFLEPYYSQARIITTKIIQLVLMLDDTYDAYATIEESRLLTHAINRWDINATSQLPESIKPFYEILLREFDELHKQLPQQEMTNTVFEASKKSFQELARAYLQEAEWRHSGDVPSFEEYMRTGLISSTHDLLSSSAWIGMGKIVTQEAFTWYQTHPKILTASEIIARLHDDVMTFEYERERAATATGVDSYMKTFGVSEKVAIEAVVEIVENAWKDINEGCLKPREVPMDLLAPIVNLARMIDVAYKFDDGFTFPETTFKEYITLLFFESDSDKA</sequence>
<dbReference type="Pfam" id="PF01397">
    <property type="entry name" value="Terpene_synth"/>
    <property type="match status" value="1"/>
</dbReference>
<dbReference type="InterPro" id="IPR008930">
    <property type="entry name" value="Terpenoid_cyclase/PrenylTrfase"/>
</dbReference>
<keyword evidence="1" id="KW-0479">Metal-binding</keyword>
<dbReference type="EMBL" id="JAUHHV010000006">
    <property type="protein sequence ID" value="KAK1422017.1"/>
    <property type="molecule type" value="Genomic_DNA"/>
</dbReference>
<dbReference type="Gene3D" id="1.10.600.10">
    <property type="entry name" value="Farnesyl Diphosphate Synthase"/>
    <property type="match status" value="1"/>
</dbReference>
<dbReference type="InterPro" id="IPR001906">
    <property type="entry name" value="Terpene_synth_N"/>
</dbReference>
<dbReference type="Gene3D" id="1.50.10.130">
    <property type="entry name" value="Terpene synthase, N-terminal domain"/>
    <property type="match status" value="1"/>
</dbReference>
<reference evidence="4" key="1">
    <citation type="journal article" date="2023" name="bioRxiv">
        <title>Improved chromosome-level genome assembly for marigold (Tagetes erecta).</title>
        <authorList>
            <person name="Jiang F."/>
            <person name="Yuan L."/>
            <person name="Wang S."/>
            <person name="Wang H."/>
            <person name="Xu D."/>
            <person name="Wang A."/>
            <person name="Fan W."/>
        </authorList>
    </citation>
    <scope>NUCLEOTIDE SEQUENCE</scope>
    <source>
        <strain evidence="4">WSJ</strain>
        <tissue evidence="4">Leaf</tissue>
    </source>
</reference>
<name>A0AAD8KFG4_TARER</name>
<evidence type="ECO:0000259" key="2">
    <source>
        <dbReference type="Pfam" id="PF01397"/>
    </source>
</evidence>
<evidence type="ECO:0000313" key="5">
    <source>
        <dbReference type="Proteomes" id="UP001229421"/>
    </source>
</evidence>
<dbReference type="AlphaFoldDB" id="A0AAD8KFG4"/>
<comment type="caution">
    <text evidence="4">The sequence shown here is derived from an EMBL/GenBank/DDBJ whole genome shotgun (WGS) entry which is preliminary data.</text>
</comment>
<accession>A0AAD8KFG4</accession>
<organism evidence="4 5">
    <name type="scientific">Tagetes erecta</name>
    <name type="common">African marigold</name>
    <dbReference type="NCBI Taxonomy" id="13708"/>
    <lineage>
        <taxon>Eukaryota</taxon>
        <taxon>Viridiplantae</taxon>
        <taxon>Streptophyta</taxon>
        <taxon>Embryophyta</taxon>
        <taxon>Tracheophyta</taxon>
        <taxon>Spermatophyta</taxon>
        <taxon>Magnoliopsida</taxon>
        <taxon>eudicotyledons</taxon>
        <taxon>Gunneridae</taxon>
        <taxon>Pentapetalae</taxon>
        <taxon>asterids</taxon>
        <taxon>campanulids</taxon>
        <taxon>Asterales</taxon>
        <taxon>Asteraceae</taxon>
        <taxon>Asteroideae</taxon>
        <taxon>Heliantheae alliance</taxon>
        <taxon>Tageteae</taxon>
        <taxon>Tagetes</taxon>
    </lineage>
</organism>
<gene>
    <name evidence="4" type="ORF">QVD17_24853</name>
</gene>
<dbReference type="SUPFAM" id="SSF48239">
    <property type="entry name" value="Terpenoid cyclases/Protein prenyltransferases"/>
    <property type="match status" value="1"/>
</dbReference>
<dbReference type="InterPro" id="IPR034741">
    <property type="entry name" value="Terpene_cyclase-like_1_C"/>
</dbReference>
<keyword evidence="5" id="KW-1185">Reference proteome</keyword>
<dbReference type="CDD" id="cd00684">
    <property type="entry name" value="Terpene_cyclase_plant_C1"/>
    <property type="match status" value="1"/>
</dbReference>
<dbReference type="InterPro" id="IPR044814">
    <property type="entry name" value="Terpene_cyclase_plant_C1"/>
</dbReference>
<dbReference type="InterPro" id="IPR036965">
    <property type="entry name" value="Terpene_synth_N_sf"/>
</dbReference>
<evidence type="ECO:0000256" key="1">
    <source>
        <dbReference type="ARBA" id="ARBA00022723"/>
    </source>
</evidence>
<dbReference type="GO" id="GO:0000287">
    <property type="term" value="F:magnesium ion binding"/>
    <property type="evidence" value="ECO:0007669"/>
    <property type="project" value="InterPro"/>
</dbReference>
<dbReference type="PANTHER" id="PTHR31225">
    <property type="entry name" value="OS04G0344100 PROTEIN-RELATED"/>
    <property type="match status" value="1"/>
</dbReference>
<dbReference type="GO" id="GO:0016102">
    <property type="term" value="P:diterpenoid biosynthetic process"/>
    <property type="evidence" value="ECO:0007669"/>
    <property type="project" value="InterPro"/>
</dbReference>
<evidence type="ECO:0000259" key="3">
    <source>
        <dbReference type="Pfam" id="PF03936"/>
    </source>
</evidence>
<protein>
    <recommendedName>
        <fullName evidence="6">Germacrene A synthase</fullName>
    </recommendedName>
</protein>
<dbReference type="GO" id="GO:0010333">
    <property type="term" value="F:terpene synthase activity"/>
    <property type="evidence" value="ECO:0007669"/>
    <property type="project" value="InterPro"/>
</dbReference>
<dbReference type="Proteomes" id="UP001229421">
    <property type="component" value="Unassembled WGS sequence"/>
</dbReference>
<evidence type="ECO:0000313" key="4">
    <source>
        <dbReference type="EMBL" id="KAK1422017.1"/>
    </source>
</evidence>